<dbReference type="Proteomes" id="UP000092716">
    <property type="component" value="Chromosome 5"/>
</dbReference>
<proteinExistence type="predicted"/>
<evidence type="ECO:0000256" key="1">
    <source>
        <dbReference type="SAM" id="MobiDB-lite"/>
    </source>
</evidence>
<dbReference type="EMBL" id="CP016243">
    <property type="protein sequence ID" value="ANQ06671.1"/>
    <property type="molecule type" value="Genomic_DNA"/>
</dbReference>
<dbReference type="AlphaFoldDB" id="A0A1B1DV54"/>
<keyword evidence="3" id="KW-1185">Reference proteome</keyword>
<dbReference type="RefSeq" id="XP_019913366.1">
    <property type="nucleotide sequence ID" value="XM_020058060.1"/>
</dbReference>
<accession>A0A1B1DV54</accession>
<evidence type="ECO:0000313" key="3">
    <source>
        <dbReference type="Proteomes" id="UP000092716"/>
    </source>
</evidence>
<dbReference type="OrthoDB" id="380569at2759"/>
<feature type="compositionally biased region" description="Low complexity" evidence="1">
    <location>
        <begin position="349"/>
        <end position="360"/>
    </location>
</feature>
<gene>
    <name evidence="2" type="ORF">PCOAH_00012510</name>
</gene>
<name>A0A1B1DV54_9APIC</name>
<dbReference type="VEuPathDB" id="PlasmoDB:PCOAH_00012510"/>
<feature type="compositionally biased region" description="Polar residues" evidence="1">
    <location>
        <begin position="323"/>
        <end position="342"/>
    </location>
</feature>
<reference evidence="3" key="1">
    <citation type="submission" date="2016-06" db="EMBL/GenBank/DDBJ databases">
        <title>First high quality genome sequence of Plasmodium coatneyi using continuous long reads from single molecule, real-time sequencing.</title>
        <authorList>
            <person name="Chien J.-T."/>
            <person name="Pakala S.B."/>
            <person name="Geraldo J.A."/>
            <person name="Lapp S.A."/>
            <person name="Barnwell J.W."/>
            <person name="Kissinger J.C."/>
            <person name="Galinski M.R."/>
            <person name="Humphrey J.C."/>
        </authorList>
    </citation>
    <scope>NUCLEOTIDE SEQUENCE [LARGE SCALE GENOMIC DNA]</scope>
    <source>
        <strain evidence="3">Hackeri</strain>
    </source>
</reference>
<dbReference type="KEGG" id="pcot:PCOAH_00012510"/>
<feature type="region of interest" description="Disordered" evidence="1">
    <location>
        <begin position="322"/>
        <end position="366"/>
    </location>
</feature>
<dbReference type="GeneID" id="30907977"/>
<evidence type="ECO:0000313" key="2">
    <source>
        <dbReference type="EMBL" id="ANQ06671.1"/>
    </source>
</evidence>
<sequence>MTKGPDLNQLPSKKKFYDVFDSATKGKCAGTCENSVDGALKTLSYGDDFKKEICGACNKASTMSVADDPYNERYNFLYYWIWQKVLDKLNGGAFDSKMEFSMKSLCLNMKNEYKGKSYEVICTENIDKKLLLQRKKVHEYSYDYRTMDGGILMGTPNCKDEWSTYRKEVLEACRKVGEGCMVTLLNSSDSYCDDFNSKYRAHCDTLKLLELYCDEHAAWTTADKKNTEYSVANAELQAALPKVTTTASISSIFGTLGLTVAPFLLYKYKPWSSWFGNHFGHNGGRKSNKRKRRSTESTFDAFTEYTTTEGASTIGSTICDLSGENSTVRSSVNTRPSTTMNERTGRAGTGTSANNNTTTGHHQRMN</sequence>
<feature type="non-terminal residue" evidence="2">
    <location>
        <position position="366"/>
    </location>
</feature>
<organism evidence="2 3">
    <name type="scientific">Plasmodium coatneyi</name>
    <dbReference type="NCBI Taxonomy" id="208452"/>
    <lineage>
        <taxon>Eukaryota</taxon>
        <taxon>Sar</taxon>
        <taxon>Alveolata</taxon>
        <taxon>Apicomplexa</taxon>
        <taxon>Aconoidasida</taxon>
        <taxon>Haemosporida</taxon>
        <taxon>Plasmodiidae</taxon>
        <taxon>Plasmodium</taxon>
    </lineage>
</organism>
<protein>
    <submittedName>
        <fullName evidence="2">KIR-like protein</fullName>
    </submittedName>
</protein>